<evidence type="ECO:0000313" key="1">
    <source>
        <dbReference type="EMBL" id="MBH9579984.1"/>
    </source>
</evidence>
<gene>
    <name evidence="3" type="ORF">DOS76_02115</name>
    <name evidence="2" type="ORF">DOS83_10885</name>
    <name evidence="1" type="ORF">I9026_01120</name>
</gene>
<dbReference type="EMBL" id="QKYD01000038">
    <property type="protein sequence ID" value="REI24384.1"/>
    <property type="molecule type" value="Genomic_DNA"/>
</dbReference>
<dbReference type="EMBL" id="JAEDAQ010000001">
    <property type="protein sequence ID" value="MBH9579984.1"/>
    <property type="molecule type" value="Genomic_DNA"/>
</dbReference>
<name>A0A2K3ZAJ0_9STAP</name>
<dbReference type="PANTHER" id="PTHR40053">
    <property type="entry name" value="SPORULATION-CONTROL PROTEIN SPO0M"/>
    <property type="match status" value="1"/>
</dbReference>
<dbReference type="GeneID" id="48058281"/>
<dbReference type="Proteomes" id="UP000256337">
    <property type="component" value="Unassembled WGS sequence"/>
</dbReference>
<dbReference type="EMBL" id="QKXQ01000510">
    <property type="protein sequence ID" value="REH91997.1"/>
    <property type="molecule type" value="Genomic_DNA"/>
</dbReference>
<reference evidence="4 5" key="1">
    <citation type="journal article" date="2018" name="Vet. Microbiol.">
        <title>Characterisation of Staphylococcus felis isolated from cats using whole genome sequencing.</title>
        <authorList>
            <person name="Worthing K."/>
            <person name="Pang S."/>
            <person name="Trott D.J."/>
            <person name="Abraham S."/>
            <person name="Coombs G.W."/>
            <person name="Jordan D."/>
            <person name="McIntyre L."/>
            <person name="Davies M.R."/>
            <person name="Norris J."/>
        </authorList>
    </citation>
    <scope>NUCLEOTIDE SEQUENCE [LARGE SCALE GENOMIC DNA]</scope>
    <source>
        <strain evidence="3 4">F25</strain>
        <strain evidence="2 5">F9</strain>
    </source>
</reference>
<dbReference type="Proteomes" id="UP000256562">
    <property type="component" value="Unassembled WGS sequence"/>
</dbReference>
<dbReference type="Proteomes" id="UP000597038">
    <property type="component" value="Unassembled WGS sequence"/>
</dbReference>
<sequence>MGFENIITSLGINGMKVFIRLDKKSYHIADEITGSIILKAGQSSQKVTHIELKIIEKYENDDETSEFTRLENELERFVINDKFSINMDETKKIDFNFKPEQLNFKCNDSNVYLHTHVYIDLGIDEETEAIIPYTR</sequence>
<keyword evidence="6" id="KW-1185">Reference proteome</keyword>
<reference evidence="1 6" key="2">
    <citation type="submission" date="2020-12" db="EMBL/GenBank/DDBJ databases">
        <title>Genomic analysis of Staphylococcus felis from a cat with skin infection.</title>
        <authorList>
            <person name="Aslantas O."/>
            <person name="Keskin O."/>
            <person name="Buyukaltay K."/>
            <person name="Gullu Yucetepe A."/>
        </authorList>
    </citation>
    <scope>NUCLEOTIDE SEQUENCE [LARGE SCALE GENOMIC DNA]</scope>
    <source>
        <strain evidence="1 6">HARRANVET</strain>
    </source>
</reference>
<organism evidence="2 5">
    <name type="scientific">Staphylococcus felis</name>
    <dbReference type="NCBI Taxonomy" id="46127"/>
    <lineage>
        <taxon>Bacteria</taxon>
        <taxon>Bacillati</taxon>
        <taxon>Bacillota</taxon>
        <taxon>Bacilli</taxon>
        <taxon>Bacillales</taxon>
        <taxon>Staphylococcaceae</taxon>
        <taxon>Staphylococcus</taxon>
    </lineage>
</organism>
<proteinExistence type="predicted"/>
<dbReference type="RefSeq" id="WP_103209868.1">
    <property type="nucleotide sequence ID" value="NZ_CAJUZQ010000022.1"/>
</dbReference>
<evidence type="ECO:0000313" key="3">
    <source>
        <dbReference type="EMBL" id="REI24384.1"/>
    </source>
</evidence>
<accession>A0A2K3ZAJ0</accession>
<comment type="caution">
    <text evidence="2">The sequence shown here is derived from an EMBL/GenBank/DDBJ whole genome shotgun (WGS) entry which is preliminary data.</text>
</comment>
<dbReference type="PANTHER" id="PTHR40053:SF1">
    <property type="entry name" value="SPORULATION-CONTROL PROTEIN SPO0M"/>
    <property type="match status" value="1"/>
</dbReference>
<dbReference type="Pfam" id="PF07070">
    <property type="entry name" value="Spo0M"/>
    <property type="match status" value="1"/>
</dbReference>
<dbReference type="KEGG" id="sfq:C7J90_08590"/>
<evidence type="ECO:0000313" key="6">
    <source>
        <dbReference type="Proteomes" id="UP000597038"/>
    </source>
</evidence>
<protein>
    <submittedName>
        <fullName evidence="1">Sporulation protein</fullName>
    </submittedName>
</protein>
<evidence type="ECO:0000313" key="4">
    <source>
        <dbReference type="Proteomes" id="UP000256337"/>
    </source>
</evidence>
<dbReference type="AlphaFoldDB" id="A0A2K3ZAJ0"/>
<evidence type="ECO:0000313" key="5">
    <source>
        <dbReference type="Proteomes" id="UP000256562"/>
    </source>
</evidence>
<dbReference type="InterPro" id="IPR009776">
    <property type="entry name" value="Spore_0_M"/>
</dbReference>
<evidence type="ECO:0000313" key="2">
    <source>
        <dbReference type="EMBL" id="REH91997.1"/>
    </source>
</evidence>
<dbReference type="OrthoDB" id="2351239at2"/>